<organism evidence="1 2">
    <name type="scientific">Parascaris univalens</name>
    <name type="common">Nematode worm</name>
    <dbReference type="NCBI Taxonomy" id="6257"/>
    <lineage>
        <taxon>Eukaryota</taxon>
        <taxon>Metazoa</taxon>
        <taxon>Ecdysozoa</taxon>
        <taxon>Nematoda</taxon>
        <taxon>Chromadorea</taxon>
        <taxon>Rhabditida</taxon>
        <taxon>Spirurina</taxon>
        <taxon>Ascaridomorpha</taxon>
        <taxon>Ascaridoidea</taxon>
        <taxon>Ascarididae</taxon>
        <taxon>Parascaris</taxon>
    </lineage>
</organism>
<dbReference type="AlphaFoldDB" id="A0A915ACR6"/>
<protein>
    <submittedName>
        <fullName evidence="2">Uncharacterized protein</fullName>
    </submittedName>
</protein>
<accession>A0A915ACR6</accession>
<keyword evidence="1" id="KW-1185">Reference proteome</keyword>
<evidence type="ECO:0000313" key="1">
    <source>
        <dbReference type="Proteomes" id="UP000887569"/>
    </source>
</evidence>
<evidence type="ECO:0000313" key="2">
    <source>
        <dbReference type="WBParaSite" id="PgR005X_g172_t01"/>
    </source>
</evidence>
<dbReference type="Proteomes" id="UP000887569">
    <property type="component" value="Unplaced"/>
</dbReference>
<dbReference type="WBParaSite" id="PgR005X_g172_t01">
    <property type="protein sequence ID" value="PgR005X_g172_t01"/>
    <property type="gene ID" value="PgR005X_g172"/>
</dbReference>
<name>A0A915ACR6_PARUN</name>
<proteinExistence type="predicted"/>
<sequence>MNSSPTTEKGDRHRVQFKDLEILFEKAMVNKCCNETTTSVHSTATALFHISTDERITSNCASLWAFSIGAKKERTNEGTAARIQSFLFCDCVLCVLEFSPLDNETIPLYYMLILLCICKYPIFFSNNSRLGLIEAKVSSKIIHCTKNPTE</sequence>
<reference evidence="2" key="1">
    <citation type="submission" date="2022-11" db="UniProtKB">
        <authorList>
            <consortium name="WormBaseParasite"/>
        </authorList>
    </citation>
    <scope>IDENTIFICATION</scope>
</reference>